<organism evidence="3 4">
    <name type="scientific">Cerrena zonata</name>
    <dbReference type="NCBI Taxonomy" id="2478898"/>
    <lineage>
        <taxon>Eukaryota</taxon>
        <taxon>Fungi</taxon>
        <taxon>Dikarya</taxon>
        <taxon>Basidiomycota</taxon>
        <taxon>Agaricomycotina</taxon>
        <taxon>Agaricomycetes</taxon>
        <taxon>Polyporales</taxon>
        <taxon>Cerrenaceae</taxon>
        <taxon>Cerrena</taxon>
    </lineage>
</organism>
<sequence>MVSFRGLSTRILCEGQTLEEYSVSSESDNAIASCFVISEAGKAFSFEFKHEGEIEEDTIFLVHIDGHLANNRLVRKDRTETLKGAKISPSHNAPLFFSTVQVTDDESAAQSSRIPGEIGSIEIRIYRVKIGPIIETGKFTADLRDKLSDKPIHETSKKVGSHQVTLGVGIPHAMRTFSTEYIDSKQPLVTIKYLYRPREILQAEGILPSSPIRPSKRTLDAAEISSDEGPSERSKKQCSAIKVEVKSEPLDNQEKKVGIAAEVITIHDSDSESQADSDVEFETMKETMELLQKRMAAIEKRRKSRKGKGQEKA</sequence>
<name>A0AAW0GA10_9APHY</name>
<dbReference type="Proteomes" id="UP001385951">
    <property type="component" value="Unassembled WGS sequence"/>
</dbReference>
<proteinExistence type="predicted"/>
<gene>
    <name evidence="3" type="ORF">QCA50_006837</name>
</gene>
<accession>A0AAW0GA10</accession>
<evidence type="ECO:0000256" key="1">
    <source>
        <dbReference type="SAM" id="MobiDB-lite"/>
    </source>
</evidence>
<dbReference type="AlphaFoldDB" id="A0AAW0GA10"/>
<dbReference type="EMBL" id="JASBNA010000007">
    <property type="protein sequence ID" value="KAK7690186.1"/>
    <property type="molecule type" value="Genomic_DNA"/>
</dbReference>
<evidence type="ECO:0000313" key="4">
    <source>
        <dbReference type="Proteomes" id="UP001385951"/>
    </source>
</evidence>
<evidence type="ECO:0000259" key="2">
    <source>
        <dbReference type="Pfam" id="PF25534"/>
    </source>
</evidence>
<evidence type="ECO:0000313" key="3">
    <source>
        <dbReference type="EMBL" id="KAK7690186.1"/>
    </source>
</evidence>
<feature type="region of interest" description="Disordered" evidence="1">
    <location>
        <begin position="206"/>
        <end position="238"/>
    </location>
</feature>
<dbReference type="Pfam" id="PF25534">
    <property type="entry name" value="DUF7918"/>
    <property type="match status" value="1"/>
</dbReference>
<dbReference type="InterPro" id="IPR057678">
    <property type="entry name" value="DUF7918"/>
</dbReference>
<feature type="domain" description="DUF7918" evidence="2">
    <location>
        <begin position="6"/>
        <end position="210"/>
    </location>
</feature>
<protein>
    <recommendedName>
        <fullName evidence="2">DUF7918 domain-containing protein</fullName>
    </recommendedName>
</protein>
<keyword evidence="4" id="KW-1185">Reference proteome</keyword>
<dbReference type="PANTHER" id="PTHR36223:SF1">
    <property type="entry name" value="TRANSCRIPTION ELONGATION FACTOR EAF N-TERMINAL DOMAIN-CONTAINING PROTEIN"/>
    <property type="match status" value="1"/>
</dbReference>
<dbReference type="PANTHER" id="PTHR36223">
    <property type="entry name" value="BETA-LACTAMASE-TYPE TRANSPEPTIDASE FOLD DOMAIN CONTAINING PROTEIN"/>
    <property type="match status" value="1"/>
</dbReference>
<reference evidence="3 4" key="1">
    <citation type="submission" date="2022-09" db="EMBL/GenBank/DDBJ databases">
        <authorList>
            <person name="Palmer J.M."/>
        </authorList>
    </citation>
    <scope>NUCLEOTIDE SEQUENCE [LARGE SCALE GENOMIC DNA]</scope>
    <source>
        <strain evidence="3 4">DSM 7382</strain>
    </source>
</reference>
<comment type="caution">
    <text evidence="3">The sequence shown here is derived from an EMBL/GenBank/DDBJ whole genome shotgun (WGS) entry which is preliminary data.</text>
</comment>